<organism evidence="2 3">
    <name type="scientific">Candidatus Woesebacteria bacterium RIFCSPHIGHO2_12_FULL_46_16</name>
    <dbReference type="NCBI Taxonomy" id="1802513"/>
    <lineage>
        <taxon>Bacteria</taxon>
        <taxon>Candidatus Woeseibacteriota</taxon>
    </lineage>
</organism>
<dbReference type="SMART" id="SM01321">
    <property type="entry name" value="Y1_Tnp"/>
    <property type="match status" value="1"/>
</dbReference>
<gene>
    <name evidence="2" type="ORF">A3E46_01590</name>
</gene>
<evidence type="ECO:0000313" key="2">
    <source>
        <dbReference type="EMBL" id="OGM56476.1"/>
    </source>
</evidence>
<dbReference type="Pfam" id="PF08239">
    <property type="entry name" value="SH3_3"/>
    <property type="match status" value="1"/>
</dbReference>
<dbReference type="SUPFAM" id="SSF143422">
    <property type="entry name" value="Transposase IS200-like"/>
    <property type="match status" value="1"/>
</dbReference>
<dbReference type="AlphaFoldDB" id="A0A1F8AXM2"/>
<dbReference type="GO" id="GO:0004803">
    <property type="term" value="F:transposase activity"/>
    <property type="evidence" value="ECO:0007669"/>
    <property type="project" value="InterPro"/>
</dbReference>
<dbReference type="Gene3D" id="3.30.70.1290">
    <property type="entry name" value="Transposase IS200-like"/>
    <property type="match status" value="1"/>
</dbReference>
<reference evidence="2 3" key="1">
    <citation type="journal article" date="2016" name="Nat. Commun.">
        <title>Thousands of microbial genomes shed light on interconnected biogeochemical processes in an aquifer system.</title>
        <authorList>
            <person name="Anantharaman K."/>
            <person name="Brown C.T."/>
            <person name="Hug L.A."/>
            <person name="Sharon I."/>
            <person name="Castelle C.J."/>
            <person name="Probst A.J."/>
            <person name="Thomas B.C."/>
            <person name="Singh A."/>
            <person name="Wilkins M.J."/>
            <person name="Karaoz U."/>
            <person name="Brodie E.L."/>
            <person name="Williams K.H."/>
            <person name="Hubbard S.S."/>
            <person name="Banfield J.F."/>
        </authorList>
    </citation>
    <scope>NUCLEOTIDE SEQUENCE [LARGE SCALE GENOMIC DNA]</scope>
</reference>
<accession>A0A1F8AXM2</accession>
<dbReference type="GO" id="GO:0003677">
    <property type="term" value="F:DNA binding"/>
    <property type="evidence" value="ECO:0007669"/>
    <property type="project" value="InterPro"/>
</dbReference>
<sequence length="400" mass="44937">MSAGKTSVLKKQIILLLQQTSTDNNKMPLARSLLSSLALVMPAQSVSGTNPDGLYCHVYNRGIEHKIIFNDEQDYNVFLGYLKEYLSAPADPESSKKVFSIRGRAFRGTPHQPKNYFNKIELVAYSLMPNHFHLLVNLKQKDALQGFIRSLCTRYSMYFNKKHQRTGSLFQGPYKSILIRDETCVLHLTRYLHTHGASSYPEYVGTRATPWVKPAAVLSYFARTKTDTFKGVRFYKDFVEKYQPGPKEIELLEKITLEDMTKQFESRLQAKNKPDVGTRIKASELLAASGIFLILLALGVRNIMGSTAKITPAPSPTPIVLSETADVKTPKTMLIIKITDGSESVNIRQKPTVGSNKIGEAKEGDTFEFVSVNSGWYEIKLADESTGFISARYLEVMPEK</sequence>
<proteinExistence type="predicted"/>
<dbReference type="PANTHER" id="PTHR34322:SF2">
    <property type="entry name" value="TRANSPOSASE IS200-LIKE DOMAIN-CONTAINING PROTEIN"/>
    <property type="match status" value="1"/>
</dbReference>
<protein>
    <recommendedName>
        <fullName evidence="1">SH3b domain-containing protein</fullName>
    </recommendedName>
</protein>
<dbReference type="InterPro" id="IPR036515">
    <property type="entry name" value="Transposase_17_sf"/>
</dbReference>
<evidence type="ECO:0000313" key="3">
    <source>
        <dbReference type="Proteomes" id="UP000178313"/>
    </source>
</evidence>
<comment type="caution">
    <text evidence="2">The sequence shown here is derived from an EMBL/GenBank/DDBJ whole genome shotgun (WGS) entry which is preliminary data.</text>
</comment>
<dbReference type="PROSITE" id="PS51781">
    <property type="entry name" value="SH3B"/>
    <property type="match status" value="1"/>
</dbReference>
<dbReference type="InterPro" id="IPR003646">
    <property type="entry name" value="SH3-like_bac-type"/>
</dbReference>
<dbReference type="EMBL" id="MGGZ01000032">
    <property type="protein sequence ID" value="OGM56476.1"/>
    <property type="molecule type" value="Genomic_DNA"/>
</dbReference>
<dbReference type="GO" id="GO:0006313">
    <property type="term" value="P:DNA transposition"/>
    <property type="evidence" value="ECO:0007669"/>
    <property type="project" value="InterPro"/>
</dbReference>
<dbReference type="Pfam" id="PF01797">
    <property type="entry name" value="Y1_Tnp"/>
    <property type="match status" value="1"/>
</dbReference>
<dbReference type="Proteomes" id="UP000178313">
    <property type="component" value="Unassembled WGS sequence"/>
</dbReference>
<evidence type="ECO:0000259" key="1">
    <source>
        <dbReference type="PROSITE" id="PS51781"/>
    </source>
</evidence>
<name>A0A1F8AXM2_9BACT</name>
<dbReference type="PANTHER" id="PTHR34322">
    <property type="entry name" value="TRANSPOSASE, Y1_TNP DOMAIN-CONTAINING"/>
    <property type="match status" value="1"/>
</dbReference>
<dbReference type="STRING" id="1802513.A3E46_01590"/>
<feature type="domain" description="SH3b" evidence="1">
    <location>
        <begin position="331"/>
        <end position="398"/>
    </location>
</feature>
<dbReference type="InterPro" id="IPR002686">
    <property type="entry name" value="Transposase_17"/>
</dbReference>
<dbReference type="Gene3D" id="2.30.30.40">
    <property type="entry name" value="SH3 Domains"/>
    <property type="match status" value="1"/>
</dbReference>